<evidence type="ECO:0000313" key="1">
    <source>
        <dbReference type="EMBL" id="BDX04913.1"/>
    </source>
</evidence>
<reference evidence="1" key="1">
    <citation type="submission" date="2023-01" db="EMBL/GenBank/DDBJ databases">
        <title>Complete genome sequence of Planctobacterium marinum strain Dej080120_11.</title>
        <authorList>
            <person name="Ueki S."/>
            <person name="Maruyama F."/>
        </authorList>
    </citation>
    <scope>NUCLEOTIDE SEQUENCE</scope>
    <source>
        <strain evidence="1">Dej080120_11</strain>
    </source>
</reference>
<accession>A0AA48HDC1</accession>
<dbReference type="KEGG" id="pmaw:MACH26_04340"/>
<protein>
    <submittedName>
        <fullName evidence="1">Uncharacterized protein</fullName>
    </submittedName>
</protein>
<dbReference type="AlphaFoldDB" id="A0AA48HDC1"/>
<proteinExistence type="predicted"/>
<dbReference type="EMBL" id="AP027272">
    <property type="protein sequence ID" value="BDX04913.1"/>
    <property type="molecule type" value="Genomic_DNA"/>
</dbReference>
<dbReference type="RefSeq" id="WP_338290796.1">
    <property type="nucleotide sequence ID" value="NZ_AP027272.1"/>
</dbReference>
<name>A0AA48HDC1_9ALTE</name>
<evidence type="ECO:0000313" key="2">
    <source>
        <dbReference type="Proteomes" id="UP001333710"/>
    </source>
</evidence>
<organism evidence="1 2">
    <name type="scientific">Planctobacterium marinum</name>
    <dbReference type="NCBI Taxonomy" id="1631968"/>
    <lineage>
        <taxon>Bacteria</taxon>
        <taxon>Pseudomonadati</taxon>
        <taxon>Pseudomonadota</taxon>
        <taxon>Gammaproteobacteria</taxon>
        <taxon>Alteromonadales</taxon>
        <taxon>Alteromonadaceae</taxon>
        <taxon>Planctobacterium</taxon>
    </lineage>
</organism>
<dbReference type="Proteomes" id="UP001333710">
    <property type="component" value="Chromosome"/>
</dbReference>
<sequence>MRILIKIIAISGLLGITIITLMSLLSSSGLERAAQPIPASVKLDISRSYIIPPEKILDYTLTQSPRKLWISSAAILDGSDNKTARYPYHLQVRVEDKEGNTLYQNQFHHHARATTKVELKVNGQVVPEAFLANAQDKLADTENLHLSLPPGATRLVISQVVKSPAIKEVAVRAYQHVQRSSRVSALDLWQRLSQKQRDNLLQHYPFDIAFLSDEEKENLAEFRWQPLVPAGDEGQDYQSLLIYRVPQTDIAVKRHLLSQYDHHSDAYKRVSFPIEFAGQYRLEASHLFKDKKAKINMSWFNQNDSWETRQEFEFSSSHFSQSLQLKPGLVTFTSSLPMSLTLFSETVFLEEHDHFSPTTILQPEQPLNWTLAAKTELPTPYQLQVRVFAEQDIATGENAEVNVEMFSEDSSVKSLSLTPSYTPELDSQLANEEFFNWLGEKSTIYFEVPSDATHLKVSSNQPVLASLFTRIASMPSLRTLPQEKRDWYDYPAGVPDWFAVRPDNWPQHINAGNIRVLKNYHKSLLSERPLQDPDETYQSLLNDFGELTLSDLIVENPFPGQPVSTEENTALNFAPLARYPEFEPNDQQGRPTSARLFFLRDEADPIQVLWRKNSKAQKSFWIAGKWGIVDESILNTTLTGTLSFDTPGITWWRNDMPRQDTQWQQRRGLLLKSGETLTINNEKQSDQEMLTFVLYQTGTEPVTLDVNLLNTSRMTQEQQSRTLLKRRYHIQPETLYSGYQLSGKRQLKGRQSFSVLLDKDLANSEHQVQMSLLQGQDVYISIVKRVVQPTPIIERYRTEVDH</sequence>
<gene>
    <name evidence="1" type="ORF">MACH26_04340</name>
</gene>
<keyword evidence="2" id="KW-1185">Reference proteome</keyword>